<proteinExistence type="predicted"/>
<organism evidence="1 2">
    <name type="scientific">Cystobacter ferrugineus</name>
    <dbReference type="NCBI Taxonomy" id="83449"/>
    <lineage>
        <taxon>Bacteria</taxon>
        <taxon>Pseudomonadati</taxon>
        <taxon>Myxococcota</taxon>
        <taxon>Myxococcia</taxon>
        <taxon>Myxococcales</taxon>
        <taxon>Cystobacterineae</taxon>
        <taxon>Archangiaceae</taxon>
        <taxon>Cystobacter</taxon>
    </lineage>
</organism>
<evidence type="ECO:0000313" key="2">
    <source>
        <dbReference type="Proteomes" id="UP000182229"/>
    </source>
</evidence>
<dbReference type="OrthoDB" id="5522567at2"/>
<gene>
    <name evidence="1" type="ORF">BON30_16555</name>
</gene>
<comment type="caution">
    <text evidence="1">The sequence shown here is derived from an EMBL/GenBank/DDBJ whole genome shotgun (WGS) entry which is preliminary data.</text>
</comment>
<dbReference type="EMBL" id="MPIN01000004">
    <property type="protein sequence ID" value="OJH39151.1"/>
    <property type="molecule type" value="Genomic_DNA"/>
</dbReference>
<dbReference type="Proteomes" id="UP000182229">
    <property type="component" value="Unassembled WGS sequence"/>
</dbReference>
<sequence length="200" mass="22784">MTIFDQILEAQELLGKSRENTQSPEEKKLLLLAIEALWFVWRNGQSYEFENYLEDVDAKAPHRVIAAFNTRDEADAWLGTKPKPPDLALVLIADEYHVVLSSRDGTRCSLVPDPDLEYHIEGMMRDGLPPAGATFNTREEADAWFSSQAEPPAQTVIQIGGEHYLAVYYRNINHRAMFPFSIVERLHARRKRRTEGGLGE</sequence>
<reference evidence="2" key="1">
    <citation type="submission" date="2016-11" db="EMBL/GenBank/DDBJ databases">
        <authorList>
            <person name="Shukria A."/>
            <person name="Stevens D.C."/>
        </authorList>
    </citation>
    <scope>NUCLEOTIDE SEQUENCE [LARGE SCALE GENOMIC DNA]</scope>
    <source>
        <strain evidence="2">Cbfe23</strain>
    </source>
</reference>
<reference evidence="1 2" key="2">
    <citation type="submission" date="2016-12" db="EMBL/GenBank/DDBJ databases">
        <title>Draft Genome Sequence of Cystobacter ferrugineus Strain Cbfe23.</title>
        <authorList>
            <person name="Akbar S."/>
            <person name="Dowd S.E."/>
            <person name="Stevens D.C."/>
        </authorList>
    </citation>
    <scope>NUCLEOTIDE SEQUENCE [LARGE SCALE GENOMIC DNA]</scope>
    <source>
        <strain evidence="1 2">Cbfe23</strain>
    </source>
</reference>
<protein>
    <submittedName>
        <fullName evidence="1">Head protein</fullName>
    </submittedName>
</protein>
<dbReference type="AlphaFoldDB" id="A0A1L9BA88"/>
<dbReference type="STRING" id="83449.BON30_16555"/>
<evidence type="ECO:0000313" key="1">
    <source>
        <dbReference type="EMBL" id="OJH39151.1"/>
    </source>
</evidence>
<name>A0A1L9BA88_9BACT</name>
<dbReference type="RefSeq" id="WP_071899321.1">
    <property type="nucleotide sequence ID" value="NZ_MPIN01000004.1"/>
</dbReference>
<keyword evidence="2" id="KW-1185">Reference proteome</keyword>
<accession>A0A1L9BA88</accession>